<keyword evidence="5 6" id="KW-0472">Membrane</keyword>
<evidence type="ECO:0000313" key="8">
    <source>
        <dbReference type="EMBL" id="TQM65934.1"/>
    </source>
</evidence>
<evidence type="ECO:0000313" key="9">
    <source>
        <dbReference type="Proteomes" id="UP000318331"/>
    </source>
</evidence>
<feature type="transmembrane region" description="Helical" evidence="6">
    <location>
        <begin position="194"/>
        <end position="216"/>
    </location>
</feature>
<feature type="transmembrane region" description="Helical" evidence="6">
    <location>
        <begin position="284"/>
        <end position="310"/>
    </location>
</feature>
<evidence type="ECO:0000256" key="4">
    <source>
        <dbReference type="ARBA" id="ARBA00022989"/>
    </source>
</evidence>
<comment type="caution">
    <text evidence="8">The sequence shown here is derived from an EMBL/GenBank/DDBJ whole genome shotgun (WGS) entry which is preliminary data.</text>
</comment>
<evidence type="ECO:0000256" key="1">
    <source>
        <dbReference type="ARBA" id="ARBA00004651"/>
    </source>
</evidence>
<dbReference type="Pfam" id="PF02687">
    <property type="entry name" value="FtsX"/>
    <property type="match status" value="2"/>
</dbReference>
<dbReference type="InterPro" id="IPR003838">
    <property type="entry name" value="ABC3_permease_C"/>
</dbReference>
<dbReference type="OrthoDB" id="4871813at2"/>
<evidence type="ECO:0000256" key="5">
    <source>
        <dbReference type="ARBA" id="ARBA00023136"/>
    </source>
</evidence>
<dbReference type="PANTHER" id="PTHR30287">
    <property type="entry name" value="MEMBRANE COMPONENT OF PREDICTED ABC SUPERFAMILY METABOLITE UPTAKE TRANSPORTER"/>
    <property type="match status" value="1"/>
</dbReference>
<name>A0A543I5T7_9MICO</name>
<keyword evidence="3 6" id="KW-0812">Transmembrane</keyword>
<protein>
    <submittedName>
        <fullName evidence="8">FtsX-like permease family protein</fullName>
    </submittedName>
</protein>
<dbReference type="AlphaFoldDB" id="A0A543I5T7"/>
<evidence type="ECO:0000259" key="7">
    <source>
        <dbReference type="Pfam" id="PF02687"/>
    </source>
</evidence>
<feature type="transmembrane region" description="Helical" evidence="6">
    <location>
        <begin position="362"/>
        <end position="383"/>
    </location>
</feature>
<feature type="domain" description="ABC3 transporter permease C-terminal" evidence="7">
    <location>
        <begin position="199"/>
        <end position="311"/>
    </location>
</feature>
<accession>A0A543I5T7</accession>
<sequence>MSLALTRLVAAGTRGARLRLVGIAAGVGIGVTLFLLLWGAFNGLQDREERSSWTALAVAGDPVAVGSTPAPTRDTVLVSSPTERFDGTVITRLDIAATSDSTVTVPGISRPPAAGTYYASPALAELIDSVPANQLGERFGTRIGLISDTALASPDSLVVVTGQPAARMTGAVMTFAISDFPTLSFGGRATYQTLAVVGGIAILLPVLLLVGIVTDLGAAERRERFATLRLLGATPGVVARIAMGETALTSLTGALLGVLLAWLVRPLAALLPINEGTFFVADLAVPPVAVIAAVTLTVLATSLTAGYRTYRAGVGPLGVTRQQRERRPRVVALVPLTVGFLGMLGVTVCTLADIQVPLFSTLLIGGFILTAVGLVLAGPYLTYRVSRVAARRARGAAGVIALARITATPRATFRAVSGLLIALFVVTVFTAAVTSVDASVDASVGPGSPGGGEENALPAGTLLAGLDSTAATDFDESRALLTATEGVRGVALAYSLTNWEGVILSGSDAATLGLLPSGAAGYVSIDNSYINVRSAGEAPPRVTEAPTVNPDDLEPWVMLILTDGTVAAQERARTTAETGQITLMGAPASVAENQGGSVATLMRGFTTMAHLGVLIATLISTVSLAVSTTASILDRRRSLGLLRLMGMPVPTLRRIILGEAALPFLTVVGGSILLGVGVAWSLITTLTYGKRVLSWPEPSAYIVLGVSLLLALTAVLATFRTARAHTAVSVTRFE</sequence>
<gene>
    <name evidence="8" type="ORF">FB466_0754</name>
</gene>
<keyword evidence="2" id="KW-1003">Cell membrane</keyword>
<evidence type="ECO:0000256" key="3">
    <source>
        <dbReference type="ARBA" id="ARBA00022692"/>
    </source>
</evidence>
<feature type="transmembrane region" description="Helical" evidence="6">
    <location>
        <begin position="611"/>
        <end position="634"/>
    </location>
</feature>
<dbReference type="GO" id="GO:0005886">
    <property type="term" value="C:plasma membrane"/>
    <property type="evidence" value="ECO:0007669"/>
    <property type="project" value="UniProtKB-SubCell"/>
</dbReference>
<feature type="transmembrane region" description="Helical" evidence="6">
    <location>
        <begin position="237"/>
        <end position="264"/>
    </location>
</feature>
<dbReference type="InterPro" id="IPR038766">
    <property type="entry name" value="Membrane_comp_ABC_pdt"/>
</dbReference>
<dbReference type="Proteomes" id="UP000318331">
    <property type="component" value="Unassembled WGS sequence"/>
</dbReference>
<keyword evidence="4 6" id="KW-1133">Transmembrane helix</keyword>
<proteinExistence type="predicted"/>
<evidence type="ECO:0000256" key="2">
    <source>
        <dbReference type="ARBA" id="ARBA00022475"/>
    </source>
</evidence>
<dbReference type="EMBL" id="VFPN01000001">
    <property type="protein sequence ID" value="TQM65934.1"/>
    <property type="molecule type" value="Genomic_DNA"/>
</dbReference>
<evidence type="ECO:0000256" key="6">
    <source>
        <dbReference type="SAM" id="Phobius"/>
    </source>
</evidence>
<feature type="domain" description="ABC3 transporter permease C-terminal" evidence="7">
    <location>
        <begin position="613"/>
        <end position="723"/>
    </location>
</feature>
<feature type="transmembrane region" description="Helical" evidence="6">
    <location>
        <begin position="20"/>
        <end position="41"/>
    </location>
</feature>
<feature type="transmembrane region" description="Helical" evidence="6">
    <location>
        <begin position="700"/>
        <end position="719"/>
    </location>
</feature>
<organism evidence="8 9">
    <name type="scientific">Klugiella xanthotipulae</name>
    <dbReference type="NCBI Taxonomy" id="244735"/>
    <lineage>
        <taxon>Bacteria</taxon>
        <taxon>Bacillati</taxon>
        <taxon>Actinomycetota</taxon>
        <taxon>Actinomycetes</taxon>
        <taxon>Micrococcales</taxon>
        <taxon>Microbacteriaceae</taxon>
        <taxon>Klugiella</taxon>
    </lineage>
</organism>
<comment type="subcellular location">
    <subcellularLocation>
        <location evidence="1">Cell membrane</location>
        <topology evidence="1">Multi-pass membrane protein</topology>
    </subcellularLocation>
</comment>
<feature type="transmembrane region" description="Helical" evidence="6">
    <location>
        <begin position="411"/>
        <end position="433"/>
    </location>
</feature>
<feature type="transmembrane region" description="Helical" evidence="6">
    <location>
        <begin position="330"/>
        <end position="356"/>
    </location>
</feature>
<keyword evidence="9" id="KW-1185">Reference proteome</keyword>
<dbReference type="PANTHER" id="PTHR30287:SF1">
    <property type="entry name" value="INNER MEMBRANE PROTEIN"/>
    <property type="match status" value="1"/>
</dbReference>
<feature type="transmembrane region" description="Helical" evidence="6">
    <location>
        <begin position="655"/>
        <end position="680"/>
    </location>
</feature>
<reference evidence="8 9" key="1">
    <citation type="submission" date="2019-06" db="EMBL/GenBank/DDBJ databases">
        <title>Sequencing the genomes of 1000 actinobacteria strains.</title>
        <authorList>
            <person name="Klenk H.-P."/>
        </authorList>
    </citation>
    <scope>NUCLEOTIDE SEQUENCE [LARGE SCALE GENOMIC DNA]</scope>
    <source>
        <strain evidence="8 9">DSM 18031</strain>
    </source>
</reference>
<dbReference type="RefSeq" id="WP_141915920.1">
    <property type="nucleotide sequence ID" value="NZ_BAAAYS010000026.1"/>
</dbReference>